<dbReference type="OMA" id="FPVLHFY"/>
<dbReference type="GO" id="GO:0005789">
    <property type="term" value="C:endoplasmic reticulum membrane"/>
    <property type="evidence" value="ECO:0007669"/>
    <property type="project" value="TreeGrafter"/>
</dbReference>
<dbReference type="GO" id="GO:0008270">
    <property type="term" value="F:zinc ion binding"/>
    <property type="evidence" value="ECO:0007669"/>
    <property type="project" value="UniProtKB-KW"/>
</dbReference>
<dbReference type="Pfam" id="PF13639">
    <property type="entry name" value="zf-RING_2"/>
    <property type="match status" value="1"/>
</dbReference>
<dbReference type="GO" id="GO:0000209">
    <property type="term" value="P:protein polyubiquitination"/>
    <property type="evidence" value="ECO:0007669"/>
    <property type="project" value="InterPro"/>
</dbReference>
<keyword evidence="1" id="KW-0479">Metal-binding</keyword>
<protein>
    <recommendedName>
        <fullName evidence="6">RING-type domain-containing protein</fullName>
    </recommendedName>
</protein>
<dbReference type="GO" id="GO:0031624">
    <property type="term" value="F:ubiquitin conjugating enzyme binding"/>
    <property type="evidence" value="ECO:0007669"/>
    <property type="project" value="TreeGrafter"/>
</dbReference>
<keyword evidence="3" id="KW-0862">Zinc</keyword>
<dbReference type="InterPro" id="IPR033263">
    <property type="entry name" value="RNF180"/>
</dbReference>
<dbReference type="Gene3D" id="3.30.40.10">
    <property type="entry name" value="Zinc/RING finger domain, C3HC4 (zinc finger)"/>
    <property type="match status" value="1"/>
</dbReference>
<dbReference type="PROSITE" id="PS00518">
    <property type="entry name" value="ZF_RING_1"/>
    <property type="match status" value="1"/>
</dbReference>
<keyword evidence="5" id="KW-1133">Transmembrane helix</keyword>
<keyword evidence="5" id="KW-0812">Transmembrane</keyword>
<organism evidence="7 8">
    <name type="scientific">Mola mola</name>
    <name type="common">Ocean sunfish</name>
    <name type="synonym">Tetraodon mola</name>
    <dbReference type="NCBI Taxonomy" id="94237"/>
    <lineage>
        <taxon>Eukaryota</taxon>
        <taxon>Metazoa</taxon>
        <taxon>Chordata</taxon>
        <taxon>Craniata</taxon>
        <taxon>Vertebrata</taxon>
        <taxon>Euteleostomi</taxon>
        <taxon>Actinopterygii</taxon>
        <taxon>Neopterygii</taxon>
        <taxon>Teleostei</taxon>
        <taxon>Neoteleostei</taxon>
        <taxon>Acanthomorphata</taxon>
        <taxon>Eupercaria</taxon>
        <taxon>Tetraodontiformes</taxon>
        <taxon>Molidae</taxon>
        <taxon>Mola</taxon>
    </lineage>
</organism>
<evidence type="ECO:0000256" key="4">
    <source>
        <dbReference type="PROSITE-ProRule" id="PRU00175"/>
    </source>
</evidence>
<dbReference type="InterPro" id="IPR017907">
    <property type="entry name" value="Znf_RING_CS"/>
</dbReference>
<dbReference type="PANTHER" id="PTHR46717">
    <property type="entry name" value="E3 UBIQUITIN-PROTEIN LIGASE RNF180"/>
    <property type="match status" value="1"/>
</dbReference>
<reference evidence="7" key="1">
    <citation type="submission" date="2025-08" db="UniProtKB">
        <authorList>
            <consortium name="Ensembl"/>
        </authorList>
    </citation>
    <scope>IDENTIFICATION</scope>
</reference>
<dbReference type="GO" id="GO:0032436">
    <property type="term" value="P:positive regulation of proteasomal ubiquitin-dependent protein catabolic process"/>
    <property type="evidence" value="ECO:0007669"/>
    <property type="project" value="TreeGrafter"/>
</dbReference>
<dbReference type="Proteomes" id="UP000261620">
    <property type="component" value="Unplaced"/>
</dbReference>
<feature type="domain" description="RING-type" evidence="6">
    <location>
        <begin position="263"/>
        <end position="305"/>
    </location>
</feature>
<keyword evidence="2 4" id="KW-0863">Zinc-finger</keyword>
<evidence type="ECO:0000259" key="6">
    <source>
        <dbReference type="PROSITE" id="PS50089"/>
    </source>
</evidence>
<dbReference type="PANTHER" id="PTHR46717:SF1">
    <property type="entry name" value="E3 UBIQUITIN-PROTEIN LIGASE RNF180"/>
    <property type="match status" value="1"/>
</dbReference>
<keyword evidence="8" id="KW-1185">Reference proteome</keyword>
<feature type="transmembrane region" description="Helical" evidence="5">
    <location>
        <begin position="399"/>
        <end position="423"/>
    </location>
</feature>
<dbReference type="GO" id="GO:0042415">
    <property type="term" value="P:norepinephrine metabolic process"/>
    <property type="evidence" value="ECO:0007669"/>
    <property type="project" value="TreeGrafter"/>
</dbReference>
<evidence type="ECO:0000256" key="2">
    <source>
        <dbReference type="ARBA" id="ARBA00022771"/>
    </source>
</evidence>
<dbReference type="InterPro" id="IPR013083">
    <property type="entry name" value="Znf_RING/FYVE/PHD"/>
</dbReference>
<name>A0A3Q3WTZ5_MOLML</name>
<evidence type="ECO:0000313" key="8">
    <source>
        <dbReference type="Proteomes" id="UP000261620"/>
    </source>
</evidence>
<dbReference type="Pfam" id="PF19332">
    <property type="entry name" value="RNF180_C"/>
    <property type="match status" value="1"/>
</dbReference>
<sequence length="424" mass="48111">MLRCRRCRKGILDPTSLSATDESSAACNIWHVNIDKLPEWILTSVQLAQWTVGKLNCQNCSARLGGFNFINRSECPCGQEATVHLNKSRVDRDNKHCFLIPFPFTPLYGISQRRRRSEEHVSTIGSSCFCPAGPTEKSAAELMKAGTDEPAQSLMLKSQQFHTNGEASVNTATCHLLFSKRTRSPLHQELQQTVEDGDTSLDTTAVHQEVSDSAVSLRGSSISNKTLKRKLLLKVFVHVQAESANSLLLDSEEEGVDSECLTCAICLDVYFSPYSCEPCGHIFCELCLRTIAKNRQANTACPLCRTLISYTNYHRELDQKAKILFPNVYRARKEDFQSALCAKWPLPSCRKRFCCTFWGEKFSRTAGAGRRWHFGHGRFTLAALDFTDMRIWLFDICLVILYIHSVNWILAFLFLCFLMYYFLF</sequence>
<dbReference type="GO" id="GO:0061630">
    <property type="term" value="F:ubiquitin protein ligase activity"/>
    <property type="evidence" value="ECO:0007669"/>
    <property type="project" value="InterPro"/>
</dbReference>
<reference evidence="7" key="2">
    <citation type="submission" date="2025-09" db="UniProtKB">
        <authorList>
            <consortium name="Ensembl"/>
        </authorList>
    </citation>
    <scope>IDENTIFICATION</scope>
</reference>
<dbReference type="PROSITE" id="PS50089">
    <property type="entry name" value="ZF_RING_2"/>
    <property type="match status" value="1"/>
</dbReference>
<evidence type="ECO:0000256" key="5">
    <source>
        <dbReference type="SAM" id="Phobius"/>
    </source>
</evidence>
<dbReference type="CDD" id="cd16554">
    <property type="entry name" value="RING-HC_RNF180"/>
    <property type="match status" value="1"/>
</dbReference>
<dbReference type="AlphaFoldDB" id="A0A3Q3WTZ5"/>
<accession>A0A3Q3WTZ5</accession>
<dbReference type="InterPro" id="IPR045790">
    <property type="entry name" value="RNF180_C"/>
</dbReference>
<evidence type="ECO:0000313" key="7">
    <source>
        <dbReference type="Ensembl" id="ENSMMOP00000015932.1"/>
    </source>
</evidence>
<proteinExistence type="predicted"/>
<dbReference type="Ensembl" id="ENSMMOT00000016198.1">
    <property type="protein sequence ID" value="ENSMMOP00000015932.1"/>
    <property type="gene ID" value="ENSMMOG00000012158.1"/>
</dbReference>
<evidence type="ECO:0000256" key="1">
    <source>
        <dbReference type="ARBA" id="ARBA00022723"/>
    </source>
</evidence>
<keyword evidence="5" id="KW-0472">Membrane</keyword>
<dbReference type="GO" id="GO:0042428">
    <property type="term" value="P:serotonin metabolic process"/>
    <property type="evidence" value="ECO:0007669"/>
    <property type="project" value="TreeGrafter"/>
</dbReference>
<dbReference type="SMART" id="SM00184">
    <property type="entry name" value="RING"/>
    <property type="match status" value="1"/>
</dbReference>
<dbReference type="InterPro" id="IPR001841">
    <property type="entry name" value="Znf_RING"/>
</dbReference>
<evidence type="ECO:0000256" key="3">
    <source>
        <dbReference type="ARBA" id="ARBA00022833"/>
    </source>
</evidence>
<dbReference type="SUPFAM" id="SSF57850">
    <property type="entry name" value="RING/U-box"/>
    <property type="match status" value="1"/>
</dbReference>